<name>A0ABN7Z401_9BURK</name>
<feature type="domain" description="SGNH hydrolase-type esterase" evidence="1">
    <location>
        <begin position="178"/>
        <end position="277"/>
    </location>
</feature>
<dbReference type="RefSeq" id="WP_223992176.1">
    <property type="nucleotide sequence ID" value="NZ_CAJZAG010000009.1"/>
</dbReference>
<evidence type="ECO:0000259" key="1">
    <source>
        <dbReference type="Pfam" id="PF14606"/>
    </source>
</evidence>
<dbReference type="Pfam" id="PF14606">
    <property type="entry name" value="Lipase_GDSL_3"/>
    <property type="match status" value="1"/>
</dbReference>
<proteinExistence type="predicted"/>
<dbReference type="Gene3D" id="2.60.120.260">
    <property type="entry name" value="Galactose-binding domain-like"/>
    <property type="match status" value="1"/>
</dbReference>
<dbReference type="InterPro" id="IPR013830">
    <property type="entry name" value="SGNH_hydro"/>
</dbReference>
<comment type="caution">
    <text evidence="2">The sequence shown here is derived from an EMBL/GenBank/DDBJ whole genome shotgun (WGS) entry which is preliminary data.</text>
</comment>
<keyword evidence="3" id="KW-1185">Reference proteome</keyword>
<dbReference type="Proteomes" id="UP000706525">
    <property type="component" value="Unassembled WGS sequence"/>
</dbReference>
<dbReference type="Gene3D" id="3.40.50.1110">
    <property type="entry name" value="SGNH hydrolase"/>
    <property type="match status" value="1"/>
</dbReference>
<protein>
    <recommendedName>
        <fullName evidence="1">SGNH hydrolase-type esterase domain-containing protein</fullName>
    </recommendedName>
</protein>
<organism evidence="2 3">
    <name type="scientific">Cupriavidus pampae</name>
    <dbReference type="NCBI Taxonomy" id="659251"/>
    <lineage>
        <taxon>Bacteria</taxon>
        <taxon>Pseudomonadati</taxon>
        <taxon>Pseudomonadota</taxon>
        <taxon>Betaproteobacteria</taxon>
        <taxon>Burkholderiales</taxon>
        <taxon>Burkholderiaceae</taxon>
        <taxon>Cupriavidus</taxon>
    </lineage>
</organism>
<dbReference type="InterPro" id="IPR036514">
    <property type="entry name" value="SGNH_hydro_sf"/>
</dbReference>
<dbReference type="SUPFAM" id="SSF52266">
    <property type="entry name" value="SGNH hydrolase"/>
    <property type="match status" value="1"/>
</dbReference>
<reference evidence="2 3" key="1">
    <citation type="submission" date="2021-08" db="EMBL/GenBank/DDBJ databases">
        <authorList>
            <person name="Peeters C."/>
        </authorList>
    </citation>
    <scope>NUCLEOTIDE SEQUENCE [LARGE SCALE GENOMIC DNA]</scope>
    <source>
        <strain evidence="2 3">LMG 32289</strain>
    </source>
</reference>
<evidence type="ECO:0000313" key="2">
    <source>
        <dbReference type="EMBL" id="CAG9179928.1"/>
    </source>
</evidence>
<sequence>MKTDQTAWIVAPITEDIVRGAAELEQTARGVKPHRLPAWALAQYANAQLGAMESQGAGVRLVFRTRATEIQLAVFPTRRHYAGVPARPPGLYDLLVDGQLAMQCSADGGDTITIDLATGEASAQAGSTATLTFPALPDHDKHIEIWLPYGEVTELVSLRASAPIEPVVADARPVWLHHGSSISHGSNADSPTSTWPAIAALRSDTDLINLGLAGNSLLDPFTARTMRDTRADLLSIKIGINLVNLDLMRLRAFTPAVHGFLDTIREGHPTTPLLVVSPLYCATHENTPGPGAFDMEALAAGKISFRATGEPADVRHGKLTLTTIRTELQSIVRQRAVSDPHLHYLDGLDLYGIDDHAALPMPDGLHPDGHAHRLIGERFTTLVFGGDGVFAAAARRANSAA</sequence>
<dbReference type="EMBL" id="CAJZAG010000009">
    <property type="protein sequence ID" value="CAG9179928.1"/>
    <property type="molecule type" value="Genomic_DNA"/>
</dbReference>
<evidence type="ECO:0000313" key="3">
    <source>
        <dbReference type="Proteomes" id="UP000706525"/>
    </source>
</evidence>
<gene>
    <name evidence="2" type="ORF">LMG32289_04447</name>
</gene>
<accession>A0ABN7Z401</accession>